<proteinExistence type="predicted"/>
<evidence type="ECO:0000313" key="2">
    <source>
        <dbReference type="EMBL" id="OTF71905.1"/>
    </source>
</evidence>
<dbReference type="Proteomes" id="UP000194236">
    <property type="component" value="Unassembled WGS sequence"/>
</dbReference>
<dbReference type="OrthoDB" id="6515079at2759"/>
<evidence type="ECO:0000313" key="3">
    <source>
        <dbReference type="Proteomes" id="UP000194236"/>
    </source>
</evidence>
<accession>A0A1Y3AXL6</accession>
<feature type="compositionally biased region" description="Low complexity" evidence="1">
    <location>
        <begin position="51"/>
        <end position="66"/>
    </location>
</feature>
<organism evidence="2 3">
    <name type="scientific">Euroglyphus maynei</name>
    <name type="common">Mayne's house dust mite</name>
    <dbReference type="NCBI Taxonomy" id="6958"/>
    <lineage>
        <taxon>Eukaryota</taxon>
        <taxon>Metazoa</taxon>
        <taxon>Ecdysozoa</taxon>
        <taxon>Arthropoda</taxon>
        <taxon>Chelicerata</taxon>
        <taxon>Arachnida</taxon>
        <taxon>Acari</taxon>
        <taxon>Acariformes</taxon>
        <taxon>Sarcoptiformes</taxon>
        <taxon>Astigmata</taxon>
        <taxon>Psoroptidia</taxon>
        <taxon>Analgoidea</taxon>
        <taxon>Pyroglyphidae</taxon>
        <taxon>Pyroglyphinae</taxon>
        <taxon>Euroglyphus</taxon>
    </lineage>
</organism>
<dbReference type="AlphaFoldDB" id="A0A1Y3AXL6"/>
<sequence>MITINNFLFTDLPINYAVAQEENESQNIVSRSTSQSLLAHISSSPYGWTGSSRSTSPTPPTIISSSLKRLPSGTTGSGRYVPQQSLQSLVKSFINKVSRATQTDCDDTDFDQVSIASLASGFSAFENDFTRSRLKLFLNDPHYNNDKGNIDEAEFVEELQKLRDQIDGRFKFSFTSQPGSQSVSRQTSRPTSRPRSPLMATKGFEDGLEMDRNLEEFGQKSATCDQAVETDSCCLIDQFTQADFGPLSNQQTSSSSSFFSFFSSGQPASTMAEEPTESFNVAIQTDLNLEHLCPLCKQDVQHIQNDIQKLKNIKCRLSESSQNLLKSQLLNQAELTSDMNNNSMEMDDDKKSIDHSTQADMKGDSKLSNNNDTDKDEDEQKQAIEPPIAAKRKVHTVGVGSGHFYRGETSTKNNHYVDLNGTSSNGVKNNMRIITSHNDDKMKKSADHVRPKCCSIS</sequence>
<feature type="compositionally biased region" description="Low complexity" evidence="1">
    <location>
        <begin position="180"/>
        <end position="197"/>
    </location>
</feature>
<reference evidence="2 3" key="1">
    <citation type="submission" date="2017-03" db="EMBL/GenBank/DDBJ databases">
        <title>Genome Survey of Euroglyphus maynei.</title>
        <authorList>
            <person name="Arlian L.G."/>
            <person name="Morgan M.S."/>
            <person name="Rider S.D."/>
        </authorList>
    </citation>
    <scope>NUCLEOTIDE SEQUENCE [LARGE SCALE GENOMIC DNA]</scope>
    <source>
        <strain evidence="2">Arlian Lab</strain>
        <tissue evidence="2">Whole body</tissue>
    </source>
</reference>
<feature type="region of interest" description="Disordered" evidence="1">
    <location>
        <begin position="46"/>
        <end position="78"/>
    </location>
</feature>
<feature type="region of interest" description="Disordered" evidence="1">
    <location>
        <begin position="339"/>
        <end position="395"/>
    </location>
</feature>
<keyword evidence="3" id="KW-1185">Reference proteome</keyword>
<dbReference type="EMBL" id="MUJZ01058738">
    <property type="protein sequence ID" value="OTF71905.1"/>
    <property type="molecule type" value="Genomic_DNA"/>
</dbReference>
<gene>
    <name evidence="2" type="ORF">BLA29_000994</name>
</gene>
<comment type="caution">
    <text evidence="2">The sequence shown here is derived from an EMBL/GenBank/DDBJ whole genome shotgun (WGS) entry which is preliminary data.</text>
</comment>
<protein>
    <submittedName>
        <fullName evidence="2">Uncharacterized protein</fullName>
    </submittedName>
</protein>
<name>A0A1Y3AXL6_EURMA</name>
<feature type="region of interest" description="Disordered" evidence="1">
    <location>
        <begin position="172"/>
        <end position="203"/>
    </location>
</feature>
<evidence type="ECO:0000256" key="1">
    <source>
        <dbReference type="SAM" id="MobiDB-lite"/>
    </source>
</evidence>